<evidence type="ECO:0000256" key="3">
    <source>
        <dbReference type="ARBA" id="ARBA00023054"/>
    </source>
</evidence>
<dbReference type="EMBL" id="JAZHBO010000002">
    <property type="protein sequence ID" value="MEF2155661.1"/>
    <property type="molecule type" value="Genomic_DNA"/>
</dbReference>
<keyword evidence="7" id="KW-1185">Reference proteome</keyword>
<dbReference type="Gene3D" id="2.40.420.20">
    <property type="match status" value="1"/>
</dbReference>
<dbReference type="Proteomes" id="UP001356170">
    <property type="component" value="Unassembled WGS sequence"/>
</dbReference>
<feature type="transmembrane region" description="Helical" evidence="4">
    <location>
        <begin position="27"/>
        <end position="48"/>
    </location>
</feature>
<dbReference type="RefSeq" id="WP_331690316.1">
    <property type="nucleotide sequence ID" value="NZ_JAZHBN010000010.1"/>
</dbReference>
<dbReference type="SUPFAM" id="SSF111369">
    <property type="entry name" value="HlyD-like secretion proteins"/>
    <property type="match status" value="1"/>
</dbReference>
<dbReference type="InterPro" id="IPR058625">
    <property type="entry name" value="MdtA-like_BSH"/>
</dbReference>
<dbReference type="Gene3D" id="1.10.287.470">
    <property type="entry name" value="Helix hairpin bin"/>
    <property type="match status" value="1"/>
</dbReference>
<comment type="caution">
    <text evidence="6">The sequence shown here is derived from an EMBL/GenBank/DDBJ whole genome shotgun (WGS) entry which is preliminary data.</text>
</comment>
<evidence type="ECO:0000259" key="5">
    <source>
        <dbReference type="Pfam" id="PF25917"/>
    </source>
</evidence>
<dbReference type="PANTHER" id="PTHR32347:SF14">
    <property type="entry name" value="EFFLUX SYSTEM COMPONENT YKNX-RELATED"/>
    <property type="match status" value="1"/>
</dbReference>
<evidence type="ECO:0000313" key="7">
    <source>
        <dbReference type="Proteomes" id="UP001356170"/>
    </source>
</evidence>
<keyword evidence="4" id="KW-1133">Transmembrane helix</keyword>
<dbReference type="Gene3D" id="2.40.50.100">
    <property type="match status" value="1"/>
</dbReference>
<accession>A0ABU7V0T8</accession>
<keyword evidence="4" id="KW-0472">Membrane</keyword>
<feature type="domain" description="Multidrug resistance protein MdtA-like barrel-sandwich hybrid" evidence="5">
    <location>
        <begin position="92"/>
        <end position="273"/>
    </location>
</feature>
<evidence type="ECO:0000256" key="4">
    <source>
        <dbReference type="SAM" id="Phobius"/>
    </source>
</evidence>
<proteinExistence type="inferred from homology"/>
<name>A0ABU7V0T8_9GAMM</name>
<comment type="subcellular location">
    <subcellularLocation>
        <location evidence="1">Cell envelope</location>
    </subcellularLocation>
</comment>
<evidence type="ECO:0000256" key="1">
    <source>
        <dbReference type="ARBA" id="ARBA00004196"/>
    </source>
</evidence>
<gene>
    <name evidence="6" type="ORF">V3390_05360</name>
</gene>
<keyword evidence="4" id="KW-0812">Transmembrane</keyword>
<dbReference type="InterPro" id="IPR050465">
    <property type="entry name" value="UPF0194_transport"/>
</dbReference>
<dbReference type="Gene3D" id="2.40.30.170">
    <property type="match status" value="1"/>
</dbReference>
<sequence>MAIQDTRDQDTRIEPAQLKGVRNRKRALQIAAAIAVLAAAVWLTFAWLSGGRTVSKDRVRIATVTRGDLIRDIAAEGRITAANSPSLYAEAGGLVTLHVVAGDVVKAGQMLAQIDSPELRSRLAQEHATLAGLDADVDRAALDAELIRSATLKSLDQARVDQTAAQRQLQRYTRGFEGGAVARVDVDKAQDDVSKTRIGVSHAVKDVRLQASSATMDARNRRALADRQRAVVGELQRQVAALTLRAPFDGQVGQILVSQRQNVQTNAELLSVVDLRNLEVEIKVPESQARNLAIGMPARLSAQSGDVGGTISAIAPEVVNGEVNVRVRFDPGAQPKDLRQNQRLNARVLLGTRRNVLKVERGPSMDVGTTKAWVLRDGIATEIPVSVGLSGTDAVEIISGLVQGERVITSGADDFKSGETIRIR</sequence>
<evidence type="ECO:0000256" key="2">
    <source>
        <dbReference type="ARBA" id="ARBA00009477"/>
    </source>
</evidence>
<dbReference type="NCBIfam" id="TIGR01730">
    <property type="entry name" value="RND_mfp"/>
    <property type="match status" value="1"/>
</dbReference>
<reference evidence="6 7" key="1">
    <citation type="submission" date="2024-01" db="EMBL/GenBank/DDBJ databases">
        <title>Novel species of the genus Luteimonas isolated from rivers.</title>
        <authorList>
            <person name="Lu H."/>
        </authorList>
    </citation>
    <scope>NUCLEOTIDE SEQUENCE [LARGE SCALE GENOMIC DNA]</scope>
    <source>
        <strain evidence="6 7">FXH3W</strain>
    </source>
</reference>
<evidence type="ECO:0000313" key="6">
    <source>
        <dbReference type="EMBL" id="MEF2155661.1"/>
    </source>
</evidence>
<organism evidence="6 7">
    <name type="scientific">Aquilutibacter rugosus</name>
    <dbReference type="NCBI Taxonomy" id="3115820"/>
    <lineage>
        <taxon>Bacteria</taxon>
        <taxon>Pseudomonadati</taxon>
        <taxon>Pseudomonadota</taxon>
        <taxon>Gammaproteobacteria</taxon>
        <taxon>Lysobacterales</taxon>
        <taxon>Lysobacteraceae</taxon>
        <taxon>Aquilutibacter</taxon>
    </lineage>
</organism>
<protein>
    <submittedName>
        <fullName evidence="6">Efflux RND transporter periplasmic adaptor subunit</fullName>
    </submittedName>
</protein>
<dbReference type="InterPro" id="IPR006143">
    <property type="entry name" value="RND_pump_MFP"/>
</dbReference>
<comment type="similarity">
    <text evidence="2">Belongs to the membrane fusion protein (MFP) (TC 8.A.1) family.</text>
</comment>
<dbReference type="PANTHER" id="PTHR32347">
    <property type="entry name" value="EFFLUX SYSTEM COMPONENT YKNX-RELATED"/>
    <property type="match status" value="1"/>
</dbReference>
<dbReference type="Pfam" id="PF25917">
    <property type="entry name" value="BSH_RND"/>
    <property type="match status" value="1"/>
</dbReference>
<keyword evidence="3" id="KW-0175">Coiled coil</keyword>